<dbReference type="AlphaFoldDB" id="A0A1H1V3U2"/>
<name>A0A1H1V3U2_9CELL</name>
<organism evidence="2 3">
    <name type="scientific">Paraoerskovia marina</name>
    <dbReference type="NCBI Taxonomy" id="545619"/>
    <lineage>
        <taxon>Bacteria</taxon>
        <taxon>Bacillati</taxon>
        <taxon>Actinomycetota</taxon>
        <taxon>Actinomycetes</taxon>
        <taxon>Micrococcales</taxon>
        <taxon>Cellulomonadaceae</taxon>
        <taxon>Paraoerskovia</taxon>
    </lineage>
</organism>
<accession>A0A1H1V3U2</accession>
<gene>
    <name evidence="2" type="ORF">SAMN04489860_2375</name>
</gene>
<dbReference type="Proteomes" id="UP000185663">
    <property type="component" value="Chromosome I"/>
</dbReference>
<protein>
    <recommendedName>
        <fullName evidence="4">Aromatic ring-opening dioxygenase LigA</fullName>
    </recommendedName>
</protein>
<feature type="transmembrane region" description="Helical" evidence="1">
    <location>
        <begin position="112"/>
        <end position="135"/>
    </location>
</feature>
<evidence type="ECO:0000313" key="3">
    <source>
        <dbReference type="Proteomes" id="UP000185663"/>
    </source>
</evidence>
<sequence>MSATTTRQPLVRWTGIISLVAGIVMIVAGAVTWGAVTTQLADENITVSEDASFLPGDDVNGPFSAYAQAEIINEHALAGSDGKTYAELDQDDPVRTTMMTASFLRASLFTSVVAYGVAALVMGLGLLFTLGGLALGKIEKQLGAAPAAATGDKAALDA</sequence>
<dbReference type="OrthoDB" id="5243687at2"/>
<feature type="transmembrane region" description="Helical" evidence="1">
    <location>
        <begin position="12"/>
        <end position="36"/>
    </location>
</feature>
<keyword evidence="1" id="KW-1133">Transmembrane helix</keyword>
<reference evidence="2 3" key="1">
    <citation type="submission" date="2016-10" db="EMBL/GenBank/DDBJ databases">
        <authorList>
            <person name="de Groot N.N."/>
        </authorList>
    </citation>
    <scope>NUCLEOTIDE SEQUENCE [LARGE SCALE GENOMIC DNA]</scope>
    <source>
        <strain evidence="2 3">DSM 22126</strain>
    </source>
</reference>
<keyword evidence="3" id="KW-1185">Reference proteome</keyword>
<dbReference type="RefSeq" id="WP_083372634.1">
    <property type="nucleotide sequence ID" value="NZ_LT629776.1"/>
</dbReference>
<keyword evidence="1" id="KW-0812">Transmembrane</keyword>
<dbReference type="STRING" id="545619.SAMN04489860_2375"/>
<evidence type="ECO:0000256" key="1">
    <source>
        <dbReference type="SAM" id="Phobius"/>
    </source>
</evidence>
<keyword evidence="1" id="KW-0472">Membrane</keyword>
<dbReference type="eggNOG" id="ENOG5031NC1">
    <property type="taxonomic scope" value="Bacteria"/>
</dbReference>
<evidence type="ECO:0008006" key="4">
    <source>
        <dbReference type="Google" id="ProtNLM"/>
    </source>
</evidence>
<dbReference type="EMBL" id="LT629776">
    <property type="protein sequence ID" value="SDS79046.1"/>
    <property type="molecule type" value="Genomic_DNA"/>
</dbReference>
<evidence type="ECO:0000313" key="2">
    <source>
        <dbReference type="EMBL" id="SDS79046.1"/>
    </source>
</evidence>
<proteinExistence type="predicted"/>